<evidence type="ECO:0000313" key="10">
    <source>
        <dbReference type="Proteomes" id="UP000429523"/>
    </source>
</evidence>
<dbReference type="OrthoDB" id="142225at2759"/>
<organism evidence="5 14">
    <name type="scientific">Phytophthora fragariae</name>
    <dbReference type="NCBI Taxonomy" id="53985"/>
    <lineage>
        <taxon>Eukaryota</taxon>
        <taxon>Sar</taxon>
        <taxon>Stramenopiles</taxon>
        <taxon>Oomycota</taxon>
        <taxon>Peronosporomycetes</taxon>
        <taxon>Peronosporales</taxon>
        <taxon>Peronosporaceae</taxon>
        <taxon>Phytophthora</taxon>
    </lineage>
</organism>
<evidence type="ECO:0000313" key="5">
    <source>
        <dbReference type="EMBL" id="KAE9096132.1"/>
    </source>
</evidence>
<evidence type="ECO:0000313" key="11">
    <source>
        <dbReference type="Proteomes" id="UP000433483"/>
    </source>
</evidence>
<dbReference type="Proteomes" id="UP000460718">
    <property type="component" value="Unassembled WGS sequence"/>
</dbReference>
<evidence type="ECO:0000313" key="18">
    <source>
        <dbReference type="Proteomes" id="UP000488956"/>
    </source>
</evidence>
<evidence type="ECO:0000313" key="13">
    <source>
        <dbReference type="Proteomes" id="UP000440367"/>
    </source>
</evidence>
<dbReference type="EMBL" id="QXGC01006222">
    <property type="protein sequence ID" value="KAE9162981.1"/>
    <property type="molecule type" value="Genomic_DNA"/>
</dbReference>
<comment type="caution">
    <text evidence="5">The sequence shown here is derived from an EMBL/GenBank/DDBJ whole genome shotgun (WGS) entry which is preliminary data.</text>
</comment>
<evidence type="ECO:0008006" key="19">
    <source>
        <dbReference type="Google" id="ProtNLM"/>
    </source>
</evidence>
<dbReference type="Proteomes" id="UP000440367">
    <property type="component" value="Unassembled WGS sequence"/>
</dbReference>
<dbReference type="Proteomes" id="UP000488956">
    <property type="component" value="Unassembled WGS sequence"/>
</dbReference>
<protein>
    <recommendedName>
        <fullName evidence="19">Tyr recombinase domain-containing protein</fullName>
    </recommendedName>
</protein>
<dbReference type="EMBL" id="QXGF01002472">
    <property type="protein sequence ID" value="KAE8924542.1"/>
    <property type="molecule type" value="Genomic_DNA"/>
</dbReference>
<dbReference type="EMBL" id="QXFZ01007110">
    <property type="protein sequence ID" value="KAE9057458.1"/>
    <property type="molecule type" value="Genomic_DNA"/>
</dbReference>
<sequence length="116" mass="12713">MLMRGIGRLDAPHRRRAPASIEIMETCFAALDLLHPADQALWGVLCLAFFFLLRRSEIVAITGSSFQWFALKDREVSITDAEGAPTEDPESAAAVHIRLSGSKTNQCGAPTVRMLT</sequence>
<dbReference type="EMBL" id="QXGE01007467">
    <property type="protein sequence ID" value="KAE9263373.1"/>
    <property type="molecule type" value="Genomic_DNA"/>
</dbReference>
<dbReference type="Proteomes" id="UP000441208">
    <property type="component" value="Unassembled WGS sequence"/>
</dbReference>
<dbReference type="AlphaFoldDB" id="A0A6A3RLW7"/>
<evidence type="ECO:0000313" key="4">
    <source>
        <dbReference type="EMBL" id="KAE9063490.1"/>
    </source>
</evidence>
<name>A0A6A3RLW7_9STRA</name>
<evidence type="ECO:0000313" key="17">
    <source>
        <dbReference type="Proteomes" id="UP000476176"/>
    </source>
</evidence>
<evidence type="ECO:0000313" key="3">
    <source>
        <dbReference type="EMBL" id="KAE9057458.1"/>
    </source>
</evidence>
<evidence type="ECO:0000313" key="2">
    <source>
        <dbReference type="EMBL" id="KAE8962871.1"/>
    </source>
</evidence>
<accession>A0A6A3RLW7</accession>
<evidence type="ECO:0000313" key="15">
    <source>
        <dbReference type="Proteomes" id="UP000441208"/>
    </source>
</evidence>
<evidence type="ECO:0000313" key="6">
    <source>
        <dbReference type="EMBL" id="KAE9159564.1"/>
    </source>
</evidence>
<dbReference type="EMBL" id="QXGA01002527">
    <property type="protein sequence ID" value="KAE9096132.1"/>
    <property type="molecule type" value="Genomic_DNA"/>
</dbReference>
<evidence type="ECO:0000313" key="8">
    <source>
        <dbReference type="EMBL" id="KAE9171502.1"/>
    </source>
</evidence>
<dbReference type="Proteomes" id="UP000437068">
    <property type="component" value="Unassembled WGS sequence"/>
</dbReference>
<dbReference type="EMBL" id="QXGB01007167">
    <property type="protein sequence ID" value="KAE9159564.1"/>
    <property type="molecule type" value="Genomic_DNA"/>
</dbReference>
<dbReference type="Proteomes" id="UP000476176">
    <property type="component" value="Unassembled WGS sequence"/>
</dbReference>
<evidence type="ECO:0000313" key="14">
    <source>
        <dbReference type="Proteomes" id="UP000440732"/>
    </source>
</evidence>
<dbReference type="EMBL" id="QXFW01005186">
    <property type="protein sequence ID" value="KAE8962871.1"/>
    <property type="molecule type" value="Genomic_DNA"/>
</dbReference>
<evidence type="ECO:0000313" key="12">
    <source>
        <dbReference type="Proteomes" id="UP000437068"/>
    </source>
</evidence>
<reference evidence="10 11" key="1">
    <citation type="submission" date="2018-08" db="EMBL/GenBank/DDBJ databases">
        <title>Genomic investigation of the strawberry pathogen Phytophthora fragariae indicates pathogenicity is determined by transcriptional variation in three key races.</title>
        <authorList>
            <person name="Adams T.M."/>
            <person name="Armitage A.D."/>
            <person name="Sobczyk M.K."/>
            <person name="Bates H.J."/>
            <person name="Dunwell J.M."/>
            <person name="Nellist C.F."/>
            <person name="Harrison R.J."/>
        </authorList>
    </citation>
    <scope>NUCLEOTIDE SEQUENCE [LARGE SCALE GENOMIC DNA]</scope>
    <source>
        <strain evidence="9 12">A4</strain>
        <strain evidence="8 13">BC-1</strain>
        <strain evidence="7 17">BC-23</strain>
        <strain evidence="6 11">NOV-27</strain>
        <strain evidence="5 14">NOV-5</strain>
        <strain evidence="3 15">NOV-71</strain>
        <strain evidence="1 10">NOV-9</strain>
        <strain evidence="4 18">ONT-3</strain>
        <strain evidence="2 16">SCRP245</strain>
    </source>
</reference>
<proteinExistence type="predicted"/>
<dbReference type="Proteomes" id="UP000440732">
    <property type="component" value="Unassembled WGS sequence"/>
</dbReference>
<evidence type="ECO:0000313" key="1">
    <source>
        <dbReference type="EMBL" id="KAE8924542.1"/>
    </source>
</evidence>
<dbReference type="Proteomes" id="UP000433483">
    <property type="component" value="Unassembled WGS sequence"/>
</dbReference>
<gene>
    <name evidence="9" type="ORF">PF001_g31704</name>
    <name evidence="8" type="ORF">PF002_g29809</name>
    <name evidence="7" type="ORF">PF004_g30304</name>
    <name evidence="6" type="ORF">PF005_g31991</name>
    <name evidence="5" type="ORF">PF006_g23847</name>
    <name evidence="3" type="ORF">PF007_g31640</name>
    <name evidence="1" type="ORF">PF009_g25222</name>
    <name evidence="4" type="ORF">PF010_g28974</name>
    <name evidence="2" type="ORF">PF011_g29229</name>
</gene>
<keyword evidence="11" id="KW-1185">Reference proteome</keyword>
<evidence type="ECO:0000313" key="16">
    <source>
        <dbReference type="Proteomes" id="UP000460718"/>
    </source>
</evidence>
<evidence type="ECO:0000313" key="9">
    <source>
        <dbReference type="EMBL" id="KAE9263373.1"/>
    </source>
</evidence>
<dbReference type="EMBL" id="QXFX01004587">
    <property type="protein sequence ID" value="KAE9063490.1"/>
    <property type="molecule type" value="Genomic_DNA"/>
</dbReference>
<evidence type="ECO:0000313" key="7">
    <source>
        <dbReference type="EMBL" id="KAE9162981.1"/>
    </source>
</evidence>
<dbReference type="EMBL" id="QXGD01004272">
    <property type="protein sequence ID" value="KAE9171502.1"/>
    <property type="molecule type" value="Genomic_DNA"/>
</dbReference>
<dbReference type="Proteomes" id="UP000429523">
    <property type="component" value="Unassembled WGS sequence"/>
</dbReference>